<proteinExistence type="predicted"/>
<dbReference type="EMBL" id="ABIK02000006">
    <property type="protein sequence ID" value="EDS75381.1"/>
    <property type="molecule type" value="Genomic_DNA"/>
</dbReference>
<dbReference type="InterPro" id="IPR029044">
    <property type="entry name" value="Nucleotide-diphossugar_trans"/>
</dbReference>
<dbReference type="OrthoDB" id="9807674at2"/>
<dbReference type="RefSeq" id="WP_004609252.1">
    <property type="nucleotide sequence ID" value="NZ_CP102275.1"/>
</dbReference>
<dbReference type="SUPFAM" id="SSF53448">
    <property type="entry name" value="Nucleotide-diphospho-sugar transferases"/>
    <property type="match status" value="1"/>
</dbReference>
<dbReference type="Proteomes" id="UP000004910">
    <property type="component" value="Unassembled WGS sequence"/>
</dbReference>
<evidence type="ECO:0000259" key="3">
    <source>
        <dbReference type="Pfam" id="PF00535"/>
    </source>
</evidence>
<name>B1C0P6_9FIRM</name>
<evidence type="ECO:0000256" key="1">
    <source>
        <dbReference type="ARBA" id="ARBA00022676"/>
    </source>
</evidence>
<dbReference type="GeneID" id="94017603"/>
<dbReference type="HOGENOM" id="CLU_025996_25_1_9"/>
<protein>
    <submittedName>
        <fullName evidence="4">Glycosyltransferase, group 2 family protein</fullName>
        <ecNumber evidence="4">2.4.-.-</ecNumber>
    </submittedName>
</protein>
<dbReference type="CDD" id="cd00761">
    <property type="entry name" value="Glyco_tranf_GTA_type"/>
    <property type="match status" value="1"/>
</dbReference>
<dbReference type="eggNOG" id="COG1215">
    <property type="taxonomic scope" value="Bacteria"/>
</dbReference>
<dbReference type="GO" id="GO:0016757">
    <property type="term" value="F:glycosyltransferase activity"/>
    <property type="evidence" value="ECO:0007669"/>
    <property type="project" value="UniProtKB-KW"/>
</dbReference>
<comment type="caution">
    <text evidence="4">The sequence shown here is derived from an EMBL/GenBank/DDBJ whole genome shotgun (WGS) entry which is preliminary data.</text>
</comment>
<feature type="domain" description="Glycosyltransferase 2-like" evidence="3">
    <location>
        <begin position="7"/>
        <end position="131"/>
    </location>
</feature>
<dbReference type="InterPro" id="IPR001173">
    <property type="entry name" value="Glyco_trans_2-like"/>
</dbReference>
<dbReference type="Gene3D" id="3.90.550.10">
    <property type="entry name" value="Spore Coat Polysaccharide Biosynthesis Protein SpsA, Chain A"/>
    <property type="match status" value="1"/>
</dbReference>
<dbReference type="STRING" id="428126.CLOSPI_00775"/>
<evidence type="ECO:0000256" key="2">
    <source>
        <dbReference type="ARBA" id="ARBA00022679"/>
    </source>
</evidence>
<keyword evidence="2 4" id="KW-0808">Transferase</keyword>
<dbReference type="PANTHER" id="PTHR22916:SF51">
    <property type="entry name" value="GLYCOSYLTRANSFERASE EPSH-RELATED"/>
    <property type="match status" value="1"/>
</dbReference>
<gene>
    <name evidence="4" type="ORF">CLOSPI_00775</name>
</gene>
<dbReference type="Pfam" id="PF00535">
    <property type="entry name" value="Glycos_transf_2"/>
    <property type="match status" value="1"/>
</dbReference>
<organism evidence="4 5">
    <name type="scientific">Thomasclavelia spiroformis DSM 1552</name>
    <dbReference type="NCBI Taxonomy" id="428126"/>
    <lineage>
        <taxon>Bacteria</taxon>
        <taxon>Bacillati</taxon>
        <taxon>Bacillota</taxon>
        <taxon>Erysipelotrichia</taxon>
        <taxon>Erysipelotrichales</taxon>
        <taxon>Coprobacillaceae</taxon>
        <taxon>Thomasclavelia</taxon>
    </lineage>
</organism>
<accession>B1C0P6</accession>
<sequence length="319" mass="36992">MNTPLISIIVPVYNVQKHLRRCLDSIIQQTYENFECILINDGSTDGSGEICDEIAKQDKRFIVIHQQNAGLSVARNNALLMAKGDYVSFVDSDDYILPQYLNSLLNAIISTDSDISKCDYFRGKLTKDKDTYDVSVVNSKKFTREVLLDKVGSQLWQYMYKKSLWNDIVSPAGRYAQDMMILHKITNRAKKIAVIDQKLYFYYIDRNDSTSNDSKKKVKGAFDRAIAFKNRYLFAKEFGYEDCCNKLIKNVMDFYNNALTLKKHTNDLYLDDMKDLSSFLKQELKFQQQNKEIGFKYILLGYLLGYSPNMYCRLKGKSE</sequence>
<keyword evidence="5" id="KW-1185">Reference proteome</keyword>
<evidence type="ECO:0000313" key="4">
    <source>
        <dbReference type="EMBL" id="EDS75381.1"/>
    </source>
</evidence>
<evidence type="ECO:0000313" key="5">
    <source>
        <dbReference type="Proteomes" id="UP000004910"/>
    </source>
</evidence>
<reference evidence="4" key="2">
    <citation type="submission" date="2014-06" db="EMBL/GenBank/DDBJ databases">
        <title>Draft genome sequence of Clostridium spiroforme (DSM 1552).</title>
        <authorList>
            <person name="Sudarsanam P."/>
            <person name="Ley R."/>
            <person name="Guruge J."/>
            <person name="Turnbaugh P.J."/>
            <person name="Mahowald M."/>
            <person name="Liep D."/>
            <person name="Gordon J."/>
        </authorList>
    </citation>
    <scope>NUCLEOTIDE SEQUENCE</scope>
    <source>
        <strain evidence="4">DSM 1552</strain>
    </source>
</reference>
<dbReference type="CAZy" id="GT2">
    <property type="family name" value="Glycosyltransferase Family 2"/>
</dbReference>
<dbReference type="PANTHER" id="PTHR22916">
    <property type="entry name" value="GLYCOSYLTRANSFERASE"/>
    <property type="match status" value="1"/>
</dbReference>
<dbReference type="AlphaFoldDB" id="B1C0P6"/>
<dbReference type="EC" id="2.4.-.-" evidence="4"/>
<reference evidence="4" key="1">
    <citation type="submission" date="2008-02" db="EMBL/GenBank/DDBJ databases">
        <authorList>
            <person name="Fulton L."/>
            <person name="Clifton S."/>
            <person name="Fulton B."/>
            <person name="Xu J."/>
            <person name="Minx P."/>
            <person name="Pepin K.H."/>
            <person name="Johnson M."/>
            <person name="Thiruvilangam P."/>
            <person name="Bhonagiri V."/>
            <person name="Nash W.E."/>
            <person name="Mardis E.R."/>
            <person name="Wilson R.K."/>
        </authorList>
    </citation>
    <scope>NUCLEOTIDE SEQUENCE [LARGE SCALE GENOMIC DNA]</scope>
    <source>
        <strain evidence="4">DSM 1552</strain>
    </source>
</reference>
<keyword evidence="1 4" id="KW-0328">Glycosyltransferase</keyword>